<dbReference type="PROSITE" id="PS51186">
    <property type="entry name" value="GNAT"/>
    <property type="match status" value="1"/>
</dbReference>
<feature type="domain" description="N-acetyltransferase" evidence="1">
    <location>
        <begin position="7"/>
        <end position="164"/>
    </location>
</feature>
<accession>A0ABQ6E4B8</accession>
<dbReference type="Pfam" id="PF13302">
    <property type="entry name" value="Acetyltransf_3"/>
    <property type="match status" value="1"/>
</dbReference>
<dbReference type="Gene3D" id="3.40.630.30">
    <property type="match status" value="1"/>
</dbReference>
<name>A0ABQ6E4B8_9GAMM</name>
<comment type="caution">
    <text evidence="2">The sequence shown here is derived from an EMBL/GenBank/DDBJ whole genome shotgun (WGS) entry which is preliminary data.</text>
</comment>
<organism evidence="2 3">
    <name type="scientific">Psychromonas marina</name>
    <dbReference type="NCBI Taxonomy" id="88364"/>
    <lineage>
        <taxon>Bacteria</taxon>
        <taxon>Pseudomonadati</taxon>
        <taxon>Pseudomonadota</taxon>
        <taxon>Gammaproteobacteria</taxon>
        <taxon>Alteromonadales</taxon>
        <taxon>Psychromonadaceae</taxon>
        <taxon>Psychromonas</taxon>
    </lineage>
</organism>
<dbReference type="RefSeq" id="WP_284205141.1">
    <property type="nucleotide sequence ID" value="NZ_BSPQ01000018.1"/>
</dbReference>
<evidence type="ECO:0000313" key="3">
    <source>
        <dbReference type="Proteomes" id="UP001157353"/>
    </source>
</evidence>
<sequence>MIETQRLILKPVSLADFDIYKAIMSCPIMSLYLPKAAVYSDQEISEHLIKRVNHWQHGFGSYIVSLKSQPEVKLGYAGVEISPNVACSDIRYGLIADAQGKGFAYEAAQAVLSHTFSLGKHTKIYGVAVKDNLPSVSILEKLGLEVDRSAVIYDDPKLVTLSINKSSLNSAR</sequence>
<dbReference type="PANTHER" id="PTHR43792">
    <property type="entry name" value="GNAT FAMILY, PUTATIVE (AFU_ORTHOLOGUE AFUA_3G00765)-RELATED-RELATED"/>
    <property type="match status" value="1"/>
</dbReference>
<proteinExistence type="predicted"/>
<reference evidence="3" key="1">
    <citation type="journal article" date="2019" name="Int. J. Syst. Evol. Microbiol.">
        <title>The Global Catalogue of Microorganisms (GCM) 10K type strain sequencing project: providing services to taxonomists for standard genome sequencing and annotation.</title>
        <authorList>
            <consortium name="The Broad Institute Genomics Platform"/>
            <consortium name="The Broad Institute Genome Sequencing Center for Infectious Disease"/>
            <person name="Wu L."/>
            <person name="Ma J."/>
        </authorList>
    </citation>
    <scope>NUCLEOTIDE SEQUENCE [LARGE SCALE GENOMIC DNA]</scope>
    <source>
        <strain evidence="3">NBRC 103166</strain>
    </source>
</reference>
<dbReference type="EMBL" id="BSPQ01000018">
    <property type="protein sequence ID" value="GLS92045.1"/>
    <property type="molecule type" value="Genomic_DNA"/>
</dbReference>
<keyword evidence="3" id="KW-1185">Reference proteome</keyword>
<evidence type="ECO:0000259" key="1">
    <source>
        <dbReference type="PROSITE" id="PS51186"/>
    </source>
</evidence>
<dbReference type="SUPFAM" id="SSF55729">
    <property type="entry name" value="Acyl-CoA N-acyltransferases (Nat)"/>
    <property type="match status" value="1"/>
</dbReference>
<evidence type="ECO:0000313" key="2">
    <source>
        <dbReference type="EMBL" id="GLS92045.1"/>
    </source>
</evidence>
<gene>
    <name evidence="2" type="ORF">GCM10007916_31150</name>
</gene>
<dbReference type="InterPro" id="IPR000182">
    <property type="entry name" value="GNAT_dom"/>
</dbReference>
<dbReference type="Proteomes" id="UP001157353">
    <property type="component" value="Unassembled WGS sequence"/>
</dbReference>
<dbReference type="InterPro" id="IPR051531">
    <property type="entry name" value="N-acetyltransferase"/>
</dbReference>
<protein>
    <submittedName>
        <fullName evidence="2">N-acetyltransferase</fullName>
    </submittedName>
</protein>
<dbReference type="PANTHER" id="PTHR43792:SF1">
    <property type="entry name" value="N-ACETYLTRANSFERASE DOMAIN-CONTAINING PROTEIN"/>
    <property type="match status" value="1"/>
</dbReference>
<dbReference type="InterPro" id="IPR016181">
    <property type="entry name" value="Acyl_CoA_acyltransferase"/>
</dbReference>